<comment type="caution">
    <text evidence="2">The sequence shown here is derived from an EMBL/GenBank/DDBJ whole genome shotgun (WGS) entry which is preliminary data.</text>
</comment>
<feature type="region of interest" description="Disordered" evidence="1">
    <location>
        <begin position="314"/>
        <end position="335"/>
    </location>
</feature>
<sequence length="1221" mass="139195">METATDGRINSAGRNDRTATDKSEKYSKIKSKIDGFAESCQVLLKVLEEVRDIHPFLGAAVVAFKAVVTLELKRRENNDKVILLLVKVQDLMESLVQLRAIPSGQKTADQQLTVEDKLASLCARIERDIQECGNLCDTFSKKRFLVKLLKGPIYEIRLAEMGQTLEERRRELEHALLLFTARGIQSTNNTLNTAHNDINMLLLLQMLQSSAEREFMDIVNLKGGPSKCMQDENILVELIQIRRGYDTLQEPRQGLRTESSARGPGPIRTTLSQYEQYEPSPYHSHSTSNRHGMFGSRHTSRRNTLEDAAEYFSDPSRSFQQPHTSGAKPPGSAASWSHSYYRQKAGFAYNSHRKNPTHIEIKQLKEELAKDVDAEVKQNQATFLRKLQEQQRQLLVIERTVVKQGDRVVREVHRGPHDRIHDEELRSIWKEMGWKLVVPAVEFVRTLHDYFISQHQDMQILDDHFNRPPEPGSTAEIEMAALSRALTAAKQRSEEKWALKCLHYTKLQPLTEAFDADSSAFVSVWEANQMLSLRPNGWSLLQWLAYWASGRHFAITQYSNKINEILQNMHLLLRHKVRPVNYHTVNRYLDGMKILDRVLATTIPCDVAPAGELADRVSRYTQNEEERMEYILQALNYEIDGSDTIELITSGYQIERNFSPLIYLLLRRHLWVIRLACDVTLDVREMDTATQTLKTIFKAVKDRVSTLEAMSQLSDQTFSRFLQNFAFGMYYGVHAKIDISYPLLEEDGDEEADGITPVPGSWLTHRLPETDETAPHQFYSPEDPIQFESCVGEYVNGYWSGYLTSSYSKIRNRLIQFRISSWKGLNFEGDGNYSEGIIRIKGCYDSNTNVLKATIVGSADSRSDSGDSDLKVFILGWVDTISCGHFGKQYQISGAWMTSKEGSTDSEGSITLSQTPAWTYQFRQGYSAGRKASERWRFALQAVLYRVRSECGVLNRAFCVEKLKTIRRSVYFLKQRLLIGAVVDREDEITLSRLAPSDSRLCRWLARFSLWPTFHFNAKCDCGKPIFGSRLLQMRVYHGSVGLGELCQHRGLHPLVTAQEARIKTVQFIHKRDKLELSDAAESLTELLFTLSERAASPEIPLPNVFSNVRQSPISSRHRQGSFGNPQINGRASASALSCVCCGISLPDEKRRAVWVCLACSVPGNVEQLLIMCGRCEFLNRRCMDVRFPTHSPYHSLLHLKPWFYQPRLEHEGGGTIPHKI</sequence>
<proteinExistence type="predicted"/>
<evidence type="ECO:0000256" key="1">
    <source>
        <dbReference type="SAM" id="MobiDB-lite"/>
    </source>
</evidence>
<protein>
    <submittedName>
        <fullName evidence="2">Uncharacterized protein</fullName>
    </submittedName>
</protein>
<reference evidence="2" key="1">
    <citation type="journal article" date="2021" name="Genome Biol. Evol.">
        <title>The assembled and annotated genome of the fairy-ring fungus Marasmius oreades.</title>
        <authorList>
            <person name="Hiltunen M."/>
            <person name="Ament-Velasquez S.L."/>
            <person name="Johannesson H."/>
        </authorList>
    </citation>
    <scope>NUCLEOTIDE SEQUENCE</scope>
    <source>
        <strain evidence="2">03SP1</strain>
    </source>
</reference>
<feature type="region of interest" description="Disordered" evidence="1">
    <location>
        <begin position="277"/>
        <end position="301"/>
    </location>
</feature>
<name>A0A9P7RPJ7_9AGAR</name>
<organism evidence="2 3">
    <name type="scientific">Marasmius oreades</name>
    <name type="common">fairy-ring Marasmius</name>
    <dbReference type="NCBI Taxonomy" id="181124"/>
    <lineage>
        <taxon>Eukaryota</taxon>
        <taxon>Fungi</taxon>
        <taxon>Dikarya</taxon>
        <taxon>Basidiomycota</taxon>
        <taxon>Agaricomycotina</taxon>
        <taxon>Agaricomycetes</taxon>
        <taxon>Agaricomycetidae</taxon>
        <taxon>Agaricales</taxon>
        <taxon>Marasmiineae</taxon>
        <taxon>Marasmiaceae</taxon>
        <taxon>Marasmius</taxon>
    </lineage>
</organism>
<feature type="region of interest" description="Disordered" evidence="1">
    <location>
        <begin position="1"/>
        <end position="24"/>
    </location>
</feature>
<dbReference type="RefSeq" id="XP_043003768.1">
    <property type="nucleotide sequence ID" value="XM_043158421.1"/>
</dbReference>
<dbReference type="OrthoDB" id="2122982at2759"/>
<dbReference type="EMBL" id="CM032189">
    <property type="protein sequence ID" value="KAG7087297.1"/>
    <property type="molecule type" value="Genomic_DNA"/>
</dbReference>
<evidence type="ECO:0000313" key="3">
    <source>
        <dbReference type="Proteomes" id="UP001049176"/>
    </source>
</evidence>
<dbReference type="AlphaFoldDB" id="A0A9P7RPJ7"/>
<feature type="compositionally biased region" description="Basic and acidic residues" evidence="1">
    <location>
        <begin position="14"/>
        <end position="24"/>
    </location>
</feature>
<feature type="compositionally biased region" description="Polar residues" evidence="1">
    <location>
        <begin position="315"/>
        <end position="324"/>
    </location>
</feature>
<dbReference type="KEGG" id="more:E1B28_013275"/>
<dbReference type="GeneID" id="66082350"/>
<gene>
    <name evidence="2" type="ORF">E1B28_013275</name>
</gene>
<accession>A0A9P7RPJ7</accession>
<dbReference type="Proteomes" id="UP001049176">
    <property type="component" value="Chromosome 9"/>
</dbReference>
<keyword evidence="3" id="KW-1185">Reference proteome</keyword>
<evidence type="ECO:0000313" key="2">
    <source>
        <dbReference type="EMBL" id="KAG7087297.1"/>
    </source>
</evidence>